<accession>A0A3B9QU80</accession>
<dbReference type="InterPro" id="IPR021739">
    <property type="entry name" value="SaV-like"/>
</dbReference>
<evidence type="ECO:0000313" key="1">
    <source>
        <dbReference type="EMBL" id="HAF72525.1"/>
    </source>
</evidence>
<name>A0A3B9QU80_9CORY</name>
<proteinExistence type="predicted"/>
<dbReference type="Proteomes" id="UP000260925">
    <property type="component" value="Unassembled WGS sequence"/>
</dbReference>
<dbReference type="EMBL" id="DMDD01000139">
    <property type="protein sequence ID" value="HAF72525.1"/>
    <property type="molecule type" value="Genomic_DNA"/>
</dbReference>
<gene>
    <name evidence="1" type="ORF">DCL06_06220</name>
</gene>
<sequence>MVNHPPHYAHHPCFTMECHSLATMMTFDAGNALKYLWRWSMKGKEAEDLDKAAWYLDHTDQVFRLPPDAWPAEWTDLHAQALGDTDRWCSDHAGEGSVMEASIDAIERLLNLDVSTARKFTTVARERLTANGPTLPESHTA</sequence>
<organism evidence="1 2">
    <name type="scientific">Corynebacterium variabile</name>
    <dbReference type="NCBI Taxonomy" id="1727"/>
    <lineage>
        <taxon>Bacteria</taxon>
        <taxon>Bacillati</taxon>
        <taxon>Actinomycetota</taxon>
        <taxon>Actinomycetes</taxon>
        <taxon>Mycobacteriales</taxon>
        <taxon>Corynebacteriaceae</taxon>
        <taxon>Corynebacterium</taxon>
    </lineage>
</organism>
<evidence type="ECO:0000313" key="2">
    <source>
        <dbReference type="Proteomes" id="UP000260925"/>
    </source>
</evidence>
<protein>
    <recommendedName>
        <fullName evidence="3">DUF3310 domain-containing protein</fullName>
    </recommendedName>
</protein>
<reference evidence="1 2" key="1">
    <citation type="journal article" date="2018" name="Nat. Biotechnol.">
        <title>A standardized bacterial taxonomy based on genome phylogeny substantially revises the tree of life.</title>
        <authorList>
            <person name="Parks D.H."/>
            <person name="Chuvochina M."/>
            <person name="Waite D.W."/>
            <person name="Rinke C."/>
            <person name="Skarshewski A."/>
            <person name="Chaumeil P.A."/>
            <person name="Hugenholtz P."/>
        </authorList>
    </citation>
    <scope>NUCLEOTIDE SEQUENCE [LARGE SCALE GENOMIC DNA]</scope>
    <source>
        <strain evidence="1">UBA9851</strain>
    </source>
</reference>
<evidence type="ECO:0008006" key="3">
    <source>
        <dbReference type="Google" id="ProtNLM"/>
    </source>
</evidence>
<dbReference type="Pfam" id="PF11753">
    <property type="entry name" value="DUF3310"/>
    <property type="match status" value="1"/>
</dbReference>
<dbReference type="AlphaFoldDB" id="A0A3B9QU80"/>
<comment type="caution">
    <text evidence="1">The sequence shown here is derived from an EMBL/GenBank/DDBJ whole genome shotgun (WGS) entry which is preliminary data.</text>
</comment>